<protein>
    <submittedName>
        <fullName evidence="1">Uncharacterized protein</fullName>
    </submittedName>
</protein>
<organism evidence="1">
    <name type="scientific">bioreactor metagenome</name>
    <dbReference type="NCBI Taxonomy" id="1076179"/>
    <lineage>
        <taxon>unclassified sequences</taxon>
        <taxon>metagenomes</taxon>
        <taxon>ecological metagenomes</taxon>
    </lineage>
</organism>
<dbReference type="EMBL" id="VSSQ01000001">
    <property type="protein sequence ID" value="MPL55270.1"/>
    <property type="molecule type" value="Genomic_DNA"/>
</dbReference>
<sequence>MSIPRPFKFILHEYKWNLVILNEAQHSEESFHEEKDLSCKINNKKFLETNGKIFSFFRLLSISKQFNNNMKKVTLTSCGDNSGKLEFNSSQSKIIEIKRGRFILPDKNSNPLYDEDNKYYKRIYSLEYNNKIIYYFKLLGNKESKCGYHVGFNFWEHQQFLWLQNQHWLQKEENIRYCVNVLFLLIGVCISFSKV</sequence>
<reference evidence="1" key="1">
    <citation type="submission" date="2019-08" db="EMBL/GenBank/DDBJ databases">
        <authorList>
            <person name="Kucharzyk K."/>
            <person name="Murdoch R.W."/>
            <person name="Higgins S."/>
            <person name="Loffler F."/>
        </authorList>
    </citation>
    <scope>NUCLEOTIDE SEQUENCE</scope>
</reference>
<proteinExistence type="predicted"/>
<evidence type="ECO:0000313" key="1">
    <source>
        <dbReference type="EMBL" id="MPL55270.1"/>
    </source>
</evidence>
<name>A0A644SKQ7_9ZZZZ</name>
<comment type="caution">
    <text evidence="1">The sequence shown here is derived from an EMBL/GenBank/DDBJ whole genome shotgun (WGS) entry which is preliminary data.</text>
</comment>
<dbReference type="AlphaFoldDB" id="A0A644SKQ7"/>
<gene>
    <name evidence="1" type="ORF">SDC9_00740</name>
</gene>
<accession>A0A644SKQ7</accession>